<keyword evidence="11" id="KW-1185">Reference proteome</keyword>
<organism evidence="10 11">
    <name type="scientific">Schaalia naturae</name>
    <dbReference type="NCBI Taxonomy" id="635203"/>
    <lineage>
        <taxon>Bacteria</taxon>
        <taxon>Bacillati</taxon>
        <taxon>Actinomycetota</taxon>
        <taxon>Actinomycetes</taxon>
        <taxon>Actinomycetales</taxon>
        <taxon>Actinomycetaceae</taxon>
        <taxon>Schaalia</taxon>
    </lineage>
</organism>
<dbReference type="Proteomes" id="UP001596527">
    <property type="component" value="Unassembled WGS sequence"/>
</dbReference>
<evidence type="ECO:0000256" key="8">
    <source>
        <dbReference type="ARBA" id="ARBA00023209"/>
    </source>
</evidence>
<gene>
    <name evidence="10" type="ORF">ACFQWG_07490</name>
</gene>
<dbReference type="Pfam" id="PF13685">
    <property type="entry name" value="Fe-ADH_2"/>
    <property type="match status" value="1"/>
</dbReference>
<keyword evidence="9" id="KW-1208">Phospholipid metabolism</keyword>
<comment type="caution">
    <text evidence="10">The sequence shown here is derived from an EMBL/GenBank/DDBJ whole genome shotgun (WGS) entry which is preliminary data.</text>
</comment>
<evidence type="ECO:0000256" key="1">
    <source>
        <dbReference type="ARBA" id="ARBA00022490"/>
    </source>
</evidence>
<dbReference type="PANTHER" id="PTHR43616">
    <property type="entry name" value="GLYCEROL DEHYDROGENASE"/>
    <property type="match status" value="1"/>
</dbReference>
<proteinExistence type="predicted"/>
<evidence type="ECO:0000256" key="6">
    <source>
        <dbReference type="ARBA" id="ARBA00023027"/>
    </source>
</evidence>
<dbReference type="InterPro" id="IPR032837">
    <property type="entry name" value="G1PDH"/>
</dbReference>
<dbReference type="Gene3D" id="1.20.1090.10">
    <property type="entry name" value="Dehydroquinate synthase-like - alpha domain"/>
    <property type="match status" value="1"/>
</dbReference>
<reference evidence="11" key="1">
    <citation type="journal article" date="2019" name="Int. J. Syst. Evol. Microbiol.">
        <title>The Global Catalogue of Microorganisms (GCM) 10K type strain sequencing project: providing services to taxonomists for standard genome sequencing and annotation.</title>
        <authorList>
            <consortium name="The Broad Institute Genomics Platform"/>
            <consortium name="The Broad Institute Genome Sequencing Center for Infectious Disease"/>
            <person name="Wu L."/>
            <person name="Ma J."/>
        </authorList>
    </citation>
    <scope>NUCLEOTIDE SEQUENCE [LARGE SCALE GENOMIC DNA]</scope>
    <source>
        <strain evidence="11">CCUG 56698</strain>
    </source>
</reference>
<keyword evidence="7" id="KW-0443">Lipid metabolism</keyword>
<dbReference type="RefSeq" id="WP_380973853.1">
    <property type="nucleotide sequence ID" value="NZ_JBHTEF010000001.1"/>
</dbReference>
<dbReference type="CDD" id="cd08175">
    <property type="entry name" value="G1PDH"/>
    <property type="match status" value="1"/>
</dbReference>
<keyword evidence="5 10" id="KW-0560">Oxidoreductase</keyword>
<keyword evidence="2" id="KW-0444">Lipid biosynthesis</keyword>
<evidence type="ECO:0000256" key="9">
    <source>
        <dbReference type="ARBA" id="ARBA00023264"/>
    </source>
</evidence>
<evidence type="ECO:0000313" key="11">
    <source>
        <dbReference type="Proteomes" id="UP001596527"/>
    </source>
</evidence>
<evidence type="ECO:0000256" key="2">
    <source>
        <dbReference type="ARBA" id="ARBA00022516"/>
    </source>
</evidence>
<dbReference type="InterPro" id="IPR016205">
    <property type="entry name" value="Glycerol_DH"/>
</dbReference>
<keyword evidence="3" id="KW-0479">Metal-binding</keyword>
<accession>A0ABW2SNI6</accession>
<sequence>MSEAIDQALREATETRAIEFGPGAVHRAGAMFARLFPGKRAQIVADENTFGAAGAAVGHSLREAGVPMGDPYVLPGRPTLYGDYTEVEKLREFLRPRADAAVCSIGSGTLNDIAKLAAAELGRSYMHVCTAASVDGYTAYGASISRDGFKITRPCPAPAGLVADTDIMAAAPQRLTSTGYGDLIEKIPAGADWILADELGIEPIVAPVWELVQGPLRETLSQPRRVGRADPQAVAALAQGNIMSGLAMQALRSSRSASGAGHQFSHVWEMEGHGLDWEPPLSHGFKVGVGTVASCALWQEALALDVGSIDVDARVARAPSDAEVEERVRMLLQPRIAGESVPHAVGKNLQGDRLRERIQVIRSHWEAITARCAPQLLTPDEAAEHLREAGAPSHPEAIRIEWDRFRLTHFKAQMIRPRYTVLDLLADLGELTAVVNRLFGPAGYWGRHRHPGAAEGTLSADVAGGRP</sequence>
<keyword evidence="6" id="KW-0520">NAD</keyword>
<keyword evidence="4" id="KW-0521">NADP</keyword>
<name>A0ABW2SNI6_9ACTO</name>
<protein>
    <submittedName>
        <fullName evidence="10">Sn-glycerol-1-phosphate dehydrogenase</fullName>
        <ecNumber evidence="10">1.1.1.261</ecNumber>
    </submittedName>
</protein>
<evidence type="ECO:0000256" key="7">
    <source>
        <dbReference type="ARBA" id="ARBA00023098"/>
    </source>
</evidence>
<keyword evidence="1" id="KW-0963">Cytoplasm</keyword>
<evidence type="ECO:0000313" key="10">
    <source>
        <dbReference type="EMBL" id="MFC7581038.1"/>
    </source>
</evidence>
<dbReference type="PANTHER" id="PTHR43616:SF5">
    <property type="entry name" value="GLYCEROL DEHYDROGENASE 1"/>
    <property type="match status" value="1"/>
</dbReference>
<dbReference type="SUPFAM" id="SSF56796">
    <property type="entry name" value="Dehydroquinate synthase-like"/>
    <property type="match status" value="1"/>
</dbReference>
<dbReference type="Gene3D" id="3.40.50.1970">
    <property type="match status" value="1"/>
</dbReference>
<dbReference type="EC" id="1.1.1.261" evidence="10"/>
<evidence type="ECO:0000256" key="3">
    <source>
        <dbReference type="ARBA" id="ARBA00022723"/>
    </source>
</evidence>
<evidence type="ECO:0000256" key="4">
    <source>
        <dbReference type="ARBA" id="ARBA00022857"/>
    </source>
</evidence>
<evidence type="ECO:0000256" key="5">
    <source>
        <dbReference type="ARBA" id="ARBA00023002"/>
    </source>
</evidence>
<dbReference type="GO" id="GO:0050492">
    <property type="term" value="F:glycerol-1-phosphate dehydrogenase [NAD(P)+] activity"/>
    <property type="evidence" value="ECO:0007669"/>
    <property type="project" value="UniProtKB-EC"/>
</dbReference>
<dbReference type="EMBL" id="JBHTEF010000001">
    <property type="protein sequence ID" value="MFC7581038.1"/>
    <property type="molecule type" value="Genomic_DNA"/>
</dbReference>
<keyword evidence="8" id="KW-0594">Phospholipid biosynthesis</keyword>